<evidence type="ECO:0000256" key="5">
    <source>
        <dbReference type="ARBA" id="ARBA00023204"/>
    </source>
</evidence>
<keyword evidence="1" id="KW-0963">Cytoplasm</keyword>
<evidence type="ECO:0000259" key="7">
    <source>
        <dbReference type="PROSITE" id="PS50164"/>
    </source>
</evidence>
<dbReference type="FunFam" id="3.40.1440.10:FF:000001">
    <property type="entry name" value="UvrABC system protein C"/>
    <property type="match status" value="1"/>
</dbReference>
<accession>A0A6C0G522</accession>
<feature type="domain" description="GIY-YIG" evidence="7">
    <location>
        <begin position="16"/>
        <end position="94"/>
    </location>
</feature>
<dbReference type="CDD" id="cd10434">
    <property type="entry name" value="GIY-YIG_UvrC_Cho"/>
    <property type="match status" value="1"/>
</dbReference>
<gene>
    <name evidence="8" type="ORF">GXP70_23175</name>
</gene>
<dbReference type="Pfam" id="PF22920">
    <property type="entry name" value="UvrC_RNaseH"/>
    <property type="match status" value="1"/>
</dbReference>
<evidence type="ECO:0000256" key="2">
    <source>
        <dbReference type="ARBA" id="ARBA00022763"/>
    </source>
</evidence>
<dbReference type="Proteomes" id="UP000476064">
    <property type="component" value="Chromosome"/>
</dbReference>
<dbReference type="RefSeq" id="WP_162359026.1">
    <property type="nucleotide sequence ID" value="NZ_CP048209.1"/>
</dbReference>
<sequence>MDAAAPFAFKAGDYPEKPGCYLMRDASGLLLYVGKSKKLRSRLRSYFTGRHDRKRISELVARIASIEVILVNNETESLLLENNLIKIHKPPYNRALKKDNSGYAYLELTGERIPRLTVHYRDRRAPEAGQAEAAAADGSDAEQPQGGRKAAGKREASRAAAKGVAKAAACEPKRFGPFQNARFRTELLEFLADHYKLRSCAVLPKRACLLYHIGRCSGICEGHITEEAYAEDAKRLSELLFGGTKDALIARMYSQMTLYAEQLKFEKAQNMLEHIRILEKTPERQIVDRETNLNQEVLYFGSEGVMIAKVQQGMLRDFQLHELERGFAETACDRFLIQRYRTETKPDELIVNRIADPSAVRRALRRPGEGQAPGLRITQPKRGLKHELLQLCRQNYEYRKGSE</sequence>
<organism evidence="8 9">
    <name type="scientific">Paenibacillus lycopersici</name>
    <dbReference type="NCBI Taxonomy" id="2704462"/>
    <lineage>
        <taxon>Bacteria</taxon>
        <taxon>Bacillati</taxon>
        <taxon>Bacillota</taxon>
        <taxon>Bacilli</taxon>
        <taxon>Bacillales</taxon>
        <taxon>Paenibacillaceae</taxon>
        <taxon>Paenibacillus</taxon>
    </lineage>
</organism>
<dbReference type="SUPFAM" id="SSF46600">
    <property type="entry name" value="C-terminal UvrC-binding domain of UvrB"/>
    <property type="match status" value="1"/>
</dbReference>
<evidence type="ECO:0000256" key="3">
    <source>
        <dbReference type="ARBA" id="ARBA00022769"/>
    </source>
</evidence>
<dbReference type="InterPro" id="IPR035901">
    <property type="entry name" value="GIY-YIG_endonuc_sf"/>
</dbReference>
<dbReference type="EMBL" id="CP048209">
    <property type="protein sequence ID" value="QHT62594.1"/>
    <property type="molecule type" value="Genomic_DNA"/>
</dbReference>
<evidence type="ECO:0000313" key="9">
    <source>
        <dbReference type="Proteomes" id="UP000476064"/>
    </source>
</evidence>
<keyword evidence="4" id="KW-0267">Excision nuclease</keyword>
<dbReference type="Gene3D" id="3.40.1440.10">
    <property type="entry name" value="GIY-YIG endonuclease"/>
    <property type="match status" value="1"/>
</dbReference>
<protein>
    <submittedName>
        <fullName evidence="8">GIY-YIG nuclease family protein</fullName>
    </submittedName>
</protein>
<dbReference type="InterPro" id="IPR050066">
    <property type="entry name" value="UvrABC_protein_C"/>
</dbReference>
<evidence type="ECO:0000256" key="1">
    <source>
        <dbReference type="ARBA" id="ARBA00022490"/>
    </source>
</evidence>
<dbReference type="PROSITE" id="PS50164">
    <property type="entry name" value="GIY_YIG"/>
    <property type="match status" value="1"/>
</dbReference>
<dbReference type="InterPro" id="IPR000305">
    <property type="entry name" value="GIY-YIG_endonuc"/>
</dbReference>
<dbReference type="KEGG" id="plyc:GXP70_23175"/>
<dbReference type="GO" id="GO:0006289">
    <property type="term" value="P:nucleotide-excision repair"/>
    <property type="evidence" value="ECO:0007669"/>
    <property type="project" value="InterPro"/>
</dbReference>
<dbReference type="SMART" id="SM00465">
    <property type="entry name" value="GIYc"/>
    <property type="match status" value="1"/>
</dbReference>
<dbReference type="Pfam" id="PF01541">
    <property type="entry name" value="GIY-YIG"/>
    <property type="match status" value="1"/>
</dbReference>
<dbReference type="GO" id="GO:0009380">
    <property type="term" value="C:excinuclease repair complex"/>
    <property type="evidence" value="ECO:0007669"/>
    <property type="project" value="TreeGrafter"/>
</dbReference>
<dbReference type="GO" id="GO:0004518">
    <property type="term" value="F:nuclease activity"/>
    <property type="evidence" value="ECO:0007669"/>
    <property type="project" value="UniProtKB-KW"/>
</dbReference>
<evidence type="ECO:0000256" key="6">
    <source>
        <dbReference type="SAM" id="MobiDB-lite"/>
    </source>
</evidence>
<reference evidence="8 9" key="1">
    <citation type="submission" date="2020-01" db="EMBL/GenBank/DDBJ databases">
        <title>Paenibacillus sp. nov., isolated from tomato rhizosphere.</title>
        <authorList>
            <person name="Weon H.-Y."/>
            <person name="Lee S.A."/>
        </authorList>
    </citation>
    <scope>NUCLEOTIDE SEQUENCE [LARGE SCALE GENOMIC DNA]</scope>
    <source>
        <strain evidence="8 9">12200R-189</strain>
    </source>
</reference>
<keyword evidence="5" id="KW-0234">DNA repair</keyword>
<dbReference type="SUPFAM" id="SSF82771">
    <property type="entry name" value="GIY-YIG endonuclease"/>
    <property type="match status" value="1"/>
</dbReference>
<keyword evidence="2" id="KW-0227">DNA damage</keyword>
<dbReference type="InterPro" id="IPR036876">
    <property type="entry name" value="UVR_dom_sf"/>
</dbReference>
<dbReference type="InterPro" id="IPR047296">
    <property type="entry name" value="GIY-YIG_UvrC_Cho"/>
</dbReference>
<keyword evidence="9" id="KW-1185">Reference proteome</keyword>
<dbReference type="PANTHER" id="PTHR30562">
    <property type="entry name" value="UVRC/OXIDOREDUCTASE"/>
    <property type="match status" value="1"/>
</dbReference>
<evidence type="ECO:0000313" key="8">
    <source>
        <dbReference type="EMBL" id="QHT62594.1"/>
    </source>
</evidence>
<name>A0A6C0G522_9BACL</name>
<proteinExistence type="predicted"/>
<feature type="compositionally biased region" description="Low complexity" evidence="6">
    <location>
        <begin position="127"/>
        <end position="148"/>
    </location>
</feature>
<dbReference type="AlphaFoldDB" id="A0A6C0G522"/>
<feature type="region of interest" description="Disordered" evidence="6">
    <location>
        <begin position="127"/>
        <end position="155"/>
    </location>
</feature>
<keyword evidence="3" id="KW-0228">DNA excision</keyword>
<dbReference type="PANTHER" id="PTHR30562:SF1">
    <property type="entry name" value="UVRABC SYSTEM PROTEIN C"/>
    <property type="match status" value="1"/>
</dbReference>
<evidence type="ECO:0000256" key="4">
    <source>
        <dbReference type="ARBA" id="ARBA00022881"/>
    </source>
</evidence>